<dbReference type="Proteomes" id="UP000199494">
    <property type="component" value="Unassembled WGS sequence"/>
</dbReference>
<name>A0A222VT93_9PSEU</name>
<proteinExistence type="predicted"/>
<protein>
    <submittedName>
        <fullName evidence="1">3-phytase</fullName>
    </submittedName>
</protein>
<dbReference type="InterPro" id="IPR027372">
    <property type="entry name" value="Phytase-like_dom"/>
</dbReference>
<accession>A0A222VT93</accession>
<dbReference type="STRING" id="530584.SAMN05421630_112206"/>
<gene>
    <name evidence="1" type="ORF">SAMN05421630_112206</name>
</gene>
<keyword evidence="2" id="KW-1185">Reference proteome</keyword>
<dbReference type="EMBL" id="FMZE01000012">
    <property type="protein sequence ID" value="SDD80154.1"/>
    <property type="molecule type" value="Genomic_DNA"/>
</dbReference>
<dbReference type="KEGG" id="pmad:BAY61_21445"/>
<sequence>MVRFMTSSFAPAFVAALMTATTALTPATAEAAEQPVRLLGEAIIPHKMDYEGTTVGGLSGIDRDPCTGEYVMISDDRSYQQPARFYTAAIDVDAAGVHGVDISGTHALRQPDGATYPSPTAKDGKAVDPEEIRVDPWNCQYWWSQEGNRPKDLASDEPLIQPSIQASTRHGGYLRSLPLPADYTITRDEQGPRRNLVLEAITFDRGGATLTSAVEGPLVQDGEEPTTEQGALTRVTTQSRSGEVLAQYAYPLDPLFAEADPTSPWSPDTGVPAILADPDEPGRYLVLERTYVPGAGFGVKIFTADVRGATDTRGTRSLATVGIQPMHKEPLVDLADLPLSTVDNVEGMTWGPDLPSGERTLVLVSDDNFAEEEVSQVIALAVG</sequence>
<evidence type="ECO:0000313" key="1">
    <source>
        <dbReference type="EMBL" id="SDD80154.1"/>
    </source>
</evidence>
<dbReference type="AlphaFoldDB" id="A0A222VT93"/>
<dbReference type="Pfam" id="PF13449">
    <property type="entry name" value="Phytase-like"/>
    <property type="match status" value="1"/>
</dbReference>
<organism evidence="1 2">
    <name type="scientific">Prauserella marina</name>
    <dbReference type="NCBI Taxonomy" id="530584"/>
    <lineage>
        <taxon>Bacteria</taxon>
        <taxon>Bacillati</taxon>
        <taxon>Actinomycetota</taxon>
        <taxon>Actinomycetes</taxon>
        <taxon>Pseudonocardiales</taxon>
        <taxon>Pseudonocardiaceae</taxon>
        <taxon>Prauserella</taxon>
    </lineage>
</organism>
<evidence type="ECO:0000313" key="2">
    <source>
        <dbReference type="Proteomes" id="UP000199494"/>
    </source>
</evidence>
<reference evidence="1 2" key="1">
    <citation type="submission" date="2016-10" db="EMBL/GenBank/DDBJ databases">
        <authorList>
            <person name="de Groot N.N."/>
        </authorList>
    </citation>
    <scope>NUCLEOTIDE SEQUENCE [LARGE SCALE GENOMIC DNA]</scope>
    <source>
        <strain evidence="1 2">CGMCC 4.5506</strain>
    </source>
</reference>